<dbReference type="PANTHER" id="PTHR33671">
    <property type="entry name" value="N-METHYLTRANSFERASE, PUTATIVE (DUF688)-RELATED"/>
    <property type="match status" value="1"/>
</dbReference>
<evidence type="ECO:0000256" key="1">
    <source>
        <dbReference type="SAM" id="MobiDB-lite"/>
    </source>
</evidence>
<gene>
    <name evidence="2" type="ORF">Acr_11g0000830</name>
</gene>
<sequence length="247" mass="27342">MGDQQGRAIDTTCPRKLDYNAPLLSTRRPSGATNLQLSRTSSKGIWHDTSERIPFSWEQTSGKPKNLETMDTHDKVLPPLKLPPGRLHRLKETFKVNNSDGFRNDNGCDVDVEDDDDDDDDAFSDAIDMFSLSGSIDLVENFNPVNWLGGVNSEIEHSSAQSPSFMIQRFLPDATAIAAASSGLAISENLNKEIPQTSTYHEGLCVSSPKGCGFDMFFPWRMKHKPCGVKSPVRQASLNAKTPKQKR</sequence>
<dbReference type="AlphaFoldDB" id="A0A7J0FCY7"/>
<dbReference type="InterPro" id="IPR007789">
    <property type="entry name" value="DUF688"/>
</dbReference>
<proteinExistence type="predicted"/>
<feature type="region of interest" description="Disordered" evidence="1">
    <location>
        <begin position="21"/>
        <end position="43"/>
    </location>
</feature>
<dbReference type="Pfam" id="PF05097">
    <property type="entry name" value="DUF688"/>
    <property type="match status" value="1"/>
</dbReference>
<protein>
    <submittedName>
        <fullName evidence="2">Uncharacterized protein</fullName>
    </submittedName>
</protein>
<name>A0A7J0FCY7_9ERIC</name>
<organism evidence="2 3">
    <name type="scientific">Actinidia rufa</name>
    <dbReference type="NCBI Taxonomy" id="165716"/>
    <lineage>
        <taxon>Eukaryota</taxon>
        <taxon>Viridiplantae</taxon>
        <taxon>Streptophyta</taxon>
        <taxon>Embryophyta</taxon>
        <taxon>Tracheophyta</taxon>
        <taxon>Spermatophyta</taxon>
        <taxon>Magnoliopsida</taxon>
        <taxon>eudicotyledons</taxon>
        <taxon>Gunneridae</taxon>
        <taxon>Pentapetalae</taxon>
        <taxon>asterids</taxon>
        <taxon>Ericales</taxon>
        <taxon>Actinidiaceae</taxon>
        <taxon>Actinidia</taxon>
    </lineage>
</organism>
<dbReference type="EMBL" id="BJWL01000011">
    <property type="protein sequence ID" value="GFY95777.1"/>
    <property type="molecule type" value="Genomic_DNA"/>
</dbReference>
<reference evidence="2 3" key="1">
    <citation type="submission" date="2019-07" db="EMBL/GenBank/DDBJ databases">
        <title>De Novo Assembly of kiwifruit Actinidia rufa.</title>
        <authorList>
            <person name="Sugita-Konishi S."/>
            <person name="Sato K."/>
            <person name="Mori E."/>
            <person name="Abe Y."/>
            <person name="Kisaki G."/>
            <person name="Hamano K."/>
            <person name="Suezawa K."/>
            <person name="Otani M."/>
            <person name="Fukuda T."/>
            <person name="Manabe T."/>
            <person name="Gomi K."/>
            <person name="Tabuchi M."/>
            <person name="Akimitsu K."/>
            <person name="Kataoka I."/>
        </authorList>
    </citation>
    <scope>NUCLEOTIDE SEQUENCE [LARGE SCALE GENOMIC DNA]</scope>
    <source>
        <strain evidence="3">cv. Fuchu</strain>
    </source>
</reference>
<keyword evidence="3" id="KW-1185">Reference proteome</keyword>
<accession>A0A7J0FCY7</accession>
<evidence type="ECO:0000313" key="2">
    <source>
        <dbReference type="EMBL" id="GFY95777.1"/>
    </source>
</evidence>
<evidence type="ECO:0000313" key="3">
    <source>
        <dbReference type="Proteomes" id="UP000585474"/>
    </source>
</evidence>
<dbReference type="OrthoDB" id="767768at2759"/>
<comment type="caution">
    <text evidence="2">The sequence shown here is derived from an EMBL/GenBank/DDBJ whole genome shotgun (WGS) entry which is preliminary data.</text>
</comment>
<dbReference type="PANTHER" id="PTHR33671:SF1">
    <property type="entry name" value="DUF688 FAMILY PROTEIN"/>
    <property type="match status" value="1"/>
</dbReference>
<feature type="compositionally biased region" description="Polar residues" evidence="1">
    <location>
        <begin position="27"/>
        <end position="43"/>
    </location>
</feature>
<dbReference type="Proteomes" id="UP000585474">
    <property type="component" value="Unassembled WGS sequence"/>
</dbReference>